<dbReference type="GO" id="GO:0060285">
    <property type="term" value="P:cilium-dependent cell motility"/>
    <property type="evidence" value="ECO:0007669"/>
    <property type="project" value="TreeGrafter"/>
</dbReference>
<feature type="compositionally biased region" description="Low complexity" evidence="6">
    <location>
        <begin position="901"/>
        <end position="913"/>
    </location>
</feature>
<dbReference type="GO" id="GO:0060287">
    <property type="term" value="P:epithelial cilium movement involved in determination of left/right asymmetry"/>
    <property type="evidence" value="ECO:0007669"/>
    <property type="project" value="TreeGrafter"/>
</dbReference>
<dbReference type="AlphaFoldDB" id="A0A8B7ZAT8"/>
<dbReference type="InterPro" id="IPR033290">
    <property type="entry name" value="CCDC39"/>
</dbReference>
<name>A0A8B7ZAT8_ACAPL</name>
<evidence type="ECO:0000256" key="4">
    <source>
        <dbReference type="ARBA" id="ARBA00045182"/>
    </source>
</evidence>
<keyword evidence="7" id="KW-1185">Reference proteome</keyword>
<dbReference type="CTD" id="339829"/>
<feature type="coiled-coil region" evidence="5">
    <location>
        <begin position="459"/>
        <end position="526"/>
    </location>
</feature>
<dbReference type="GO" id="GO:0036159">
    <property type="term" value="P:inner dynein arm assembly"/>
    <property type="evidence" value="ECO:0007669"/>
    <property type="project" value="InterPro"/>
</dbReference>
<feature type="compositionally biased region" description="Polar residues" evidence="6">
    <location>
        <begin position="931"/>
        <end position="953"/>
    </location>
</feature>
<evidence type="ECO:0000256" key="3">
    <source>
        <dbReference type="ARBA" id="ARBA00023054"/>
    </source>
</evidence>
<evidence type="ECO:0000256" key="6">
    <source>
        <dbReference type="SAM" id="MobiDB-lite"/>
    </source>
</evidence>
<dbReference type="Pfam" id="PF24161">
    <property type="entry name" value="CCDC39"/>
    <property type="match status" value="1"/>
</dbReference>
<proteinExistence type="inferred from homology"/>
<comment type="similarity">
    <text evidence="1">Belongs to the CCDC39 family.</text>
</comment>
<dbReference type="GO" id="GO:0005930">
    <property type="term" value="C:axoneme"/>
    <property type="evidence" value="ECO:0007669"/>
    <property type="project" value="InterPro"/>
</dbReference>
<feature type="coiled-coil region" evidence="5">
    <location>
        <begin position="601"/>
        <end position="628"/>
    </location>
</feature>
<dbReference type="KEGG" id="aplc:110985298"/>
<dbReference type="PANTHER" id="PTHR18962:SF0">
    <property type="entry name" value="COILED-COIL DOMAIN-CONTAINING PROTEIN 39"/>
    <property type="match status" value="1"/>
</dbReference>
<evidence type="ECO:0000313" key="7">
    <source>
        <dbReference type="Proteomes" id="UP000694845"/>
    </source>
</evidence>
<comment type="function">
    <text evidence="4">Required for assembly of dynein regulatory complex (DRC) and inner dynein arm (IDA) complexes, which are responsible for ciliary beat regulation, thereby playing a central role in motility in cilia and flagella. Probably acts together with CCDC40 to form a molecular ruler that determines the 96 nanometer (nm) repeat length and arrangements of components in cilia and flagella. Not required for outer dynein arm complexes assembly.</text>
</comment>
<dbReference type="GeneID" id="110985298"/>
<feature type="compositionally biased region" description="Polar residues" evidence="6">
    <location>
        <begin position="887"/>
        <end position="900"/>
    </location>
</feature>
<feature type="region of interest" description="Disordered" evidence="6">
    <location>
        <begin position="864"/>
        <end position="975"/>
    </location>
</feature>
<dbReference type="OrthoDB" id="10259720at2759"/>
<organism evidence="7 8">
    <name type="scientific">Acanthaster planci</name>
    <name type="common">Crown-of-thorns starfish</name>
    <dbReference type="NCBI Taxonomy" id="133434"/>
    <lineage>
        <taxon>Eukaryota</taxon>
        <taxon>Metazoa</taxon>
        <taxon>Echinodermata</taxon>
        <taxon>Eleutherozoa</taxon>
        <taxon>Asterozoa</taxon>
        <taxon>Asteroidea</taxon>
        <taxon>Valvatacea</taxon>
        <taxon>Valvatida</taxon>
        <taxon>Acanthasteridae</taxon>
        <taxon>Acanthaster</taxon>
    </lineage>
</organism>
<protein>
    <recommendedName>
        <fullName evidence="2">Coiled-coil domain-containing protein 39</fullName>
    </recommendedName>
</protein>
<evidence type="ECO:0000256" key="1">
    <source>
        <dbReference type="ARBA" id="ARBA00005805"/>
    </source>
</evidence>
<dbReference type="Gene3D" id="1.10.287.1490">
    <property type="match status" value="1"/>
</dbReference>
<gene>
    <name evidence="8" type="primary">LOC110985298</name>
</gene>
<keyword evidence="3 5" id="KW-0175">Coiled coil</keyword>
<dbReference type="OMA" id="NSKNCDE"/>
<dbReference type="GO" id="GO:0005576">
    <property type="term" value="C:extracellular region"/>
    <property type="evidence" value="ECO:0007669"/>
    <property type="project" value="GOC"/>
</dbReference>
<feature type="coiled-coil region" evidence="5">
    <location>
        <begin position="665"/>
        <end position="817"/>
    </location>
</feature>
<dbReference type="Proteomes" id="UP000694845">
    <property type="component" value="Unplaced"/>
</dbReference>
<accession>A0A8B7ZAT8</accession>
<feature type="coiled-coil region" evidence="5">
    <location>
        <begin position="18"/>
        <end position="402"/>
    </location>
</feature>
<evidence type="ECO:0000313" key="8">
    <source>
        <dbReference type="RefSeq" id="XP_022101930.1"/>
    </source>
</evidence>
<dbReference type="PANTHER" id="PTHR18962">
    <property type="entry name" value="COILED-COIL DOMAIN-CONTAINING PROTEIN 39"/>
    <property type="match status" value="1"/>
</dbReference>
<dbReference type="RefSeq" id="XP_022101930.1">
    <property type="nucleotide sequence ID" value="XM_022246238.1"/>
</dbReference>
<sequence>MSVKSVLSEMEWDGGMKVPVANQENKLLEDEVQRNQQEAVRCQAELSEHEDRVFAMSEHMKNVQQELNQTQALNRARNNELETEKHMMLVAERECGRLKQEIQRLENDLADIKERRNIHENIIFKNTQKLEELKSQLNWDQQALEAWLEESARKDEDAMTLTKYTKMDDAKIKELSLRMERMTDESHKKRKQLDHEMTETLTAQLELDKTAEEFRRAHNDRQELIRQWEATIEQMQRRDKEMDMLADNLTKVKAEVYDHENNVKEKQQFLENEVENNKEQQKKLQATDRAAAKLRLDYRDAETQRIQFQDELETLKFTVARTATDLEGMRRQVNDLKKDVDDKKNRVEDAKANRQDLTAKLKAMSDASLSAEERAAMMDRLLKDEEESLHLLDQELKRLRDLQYKKAQELFEAKTTEKNTQAEIQGSKAASRNLSSRINKLDHDSLKQQEIIYNQDFTIQQLERRIARIQGERSTEEMDQLNARIKELTAVLEEKNNTYQLVNTQLKRLQDDIRRVKRDLDKSGTEKADLTSKIEELNLHNDSSHRELRRINLKKQDLMVEENILKLEIKRLRDQLNSRADDVFSLEKRRLQLETAMKERHHEITIHKEMLQAQLKAAEEERSTVSAELHERITKIDKLRKRYEILMVSMAPPEGEEDRSQAYYVIRAAQEKEELQRKGDELDAKIRKAEKEIKALENTLRLMNGRNEQYRKSFNRVTETSEEYEEKQRLDEQLRAAMDKYKYKRRQIRELQDDLQTMSNTMENLIRDQKAYEEMVEEKENKQQQMIREHEEQKAKIERVSKQIARYAREVRTAKKIKGESHEEKDFALRELRDFNKNMSKQIGEVIHSHPDVIPTTHMLFSQAGLPVPPTPTGSARGYSRPGSAYSARSSASLGSPKTPSSVRSSASSRASSNGAIPTVDLGGLGISGSGARTPTSAPRSPLQSPQQGTPGRTGSRPPSGASQTSMRSGRSSKH</sequence>
<evidence type="ECO:0000256" key="2">
    <source>
        <dbReference type="ARBA" id="ARBA00016725"/>
    </source>
</evidence>
<reference evidence="8" key="1">
    <citation type="submission" date="2025-08" db="UniProtKB">
        <authorList>
            <consortium name="RefSeq"/>
        </authorList>
    </citation>
    <scope>IDENTIFICATION</scope>
</reference>
<evidence type="ECO:0000256" key="5">
    <source>
        <dbReference type="SAM" id="Coils"/>
    </source>
</evidence>
<feature type="compositionally biased region" description="Polar residues" evidence="6">
    <location>
        <begin position="961"/>
        <end position="975"/>
    </location>
</feature>